<evidence type="ECO:0000313" key="8">
    <source>
        <dbReference type="Proteomes" id="UP001527925"/>
    </source>
</evidence>
<comment type="subunit">
    <text evidence="4">Component of the exocyst complex.</text>
</comment>
<evidence type="ECO:0000259" key="6">
    <source>
        <dbReference type="Pfam" id="PF15469"/>
    </source>
</evidence>
<evidence type="ECO:0000256" key="1">
    <source>
        <dbReference type="ARBA" id="ARBA00010578"/>
    </source>
</evidence>
<organism evidence="7 8">
    <name type="scientific">Polyrhizophydium stewartii</name>
    <dbReference type="NCBI Taxonomy" id="2732419"/>
    <lineage>
        <taxon>Eukaryota</taxon>
        <taxon>Fungi</taxon>
        <taxon>Fungi incertae sedis</taxon>
        <taxon>Chytridiomycota</taxon>
        <taxon>Chytridiomycota incertae sedis</taxon>
        <taxon>Chytridiomycetes</taxon>
        <taxon>Rhizophydiales</taxon>
        <taxon>Rhizophydiales incertae sedis</taxon>
        <taxon>Polyrhizophydium</taxon>
    </lineage>
</organism>
<evidence type="ECO:0000256" key="3">
    <source>
        <dbReference type="ARBA" id="ARBA00022483"/>
    </source>
</evidence>
<evidence type="ECO:0000313" key="7">
    <source>
        <dbReference type="EMBL" id="KAL2916082.1"/>
    </source>
</evidence>
<dbReference type="EMBL" id="JADGIZ020000019">
    <property type="protein sequence ID" value="KAL2916082.1"/>
    <property type="molecule type" value="Genomic_DNA"/>
</dbReference>
<protein>
    <recommendedName>
        <fullName evidence="4">Exocyst complex component SEC5</fullName>
    </recommendedName>
</protein>
<feature type="compositionally biased region" description="Low complexity" evidence="5">
    <location>
        <begin position="1"/>
        <end position="16"/>
    </location>
</feature>
<feature type="domain" description="Exocyst complex component EXOC2/Sec5 N-terminal" evidence="6">
    <location>
        <begin position="129"/>
        <end position="1112"/>
    </location>
</feature>
<keyword evidence="4" id="KW-0653">Protein transport</keyword>
<evidence type="ECO:0000256" key="4">
    <source>
        <dbReference type="RuleBase" id="RU365069"/>
    </source>
</evidence>
<reference evidence="7 8" key="1">
    <citation type="submission" date="2023-09" db="EMBL/GenBank/DDBJ databases">
        <title>Pangenome analysis of Batrachochytrium dendrobatidis and related Chytrids.</title>
        <authorList>
            <person name="Yacoub M.N."/>
            <person name="Stajich J.E."/>
            <person name="James T.Y."/>
        </authorList>
    </citation>
    <scope>NUCLEOTIDE SEQUENCE [LARGE SCALE GENOMIC DNA]</scope>
    <source>
        <strain evidence="7 8">JEL0888</strain>
    </source>
</reference>
<name>A0ABR4N9A1_9FUNG</name>
<comment type="similarity">
    <text evidence="1 4">Belongs to the SEC5 family.</text>
</comment>
<dbReference type="PANTHER" id="PTHR13043">
    <property type="entry name" value="EXOCYST COMPLEX COMPONENT SEC5"/>
    <property type="match status" value="1"/>
</dbReference>
<sequence length="1123" mass="124159">MADAVARKASSAAPARTGSHLMMASAGSKLKHQISSGLATSAAKKDSESDDGDDDDEDEDEDESGDDEEGEDDVLNFYGLDTLFPTKWTEIPAAGMAFAPKGSRASSQPSTPSKARLGMDDAVCAVDASDPLGIRETIFRRGKRRDSRMGLGGGSGPSVLIQEKNFDATFFLREIHKQTSHKDLEQGAVRLKVSIEQRDEVIKGLVKKYFAKFVSAKSTIDSFYREMRQKNLISLPDYGIAPFEKALENLETNANKLYGPVLGRRSNGDKIRIALSILEGWKFFFNLPSSLTDQIKKGKYDGAVRDFKKGKYLMQSSFTDESGSAKETRQDMRSGKDAAAGLLPKTHKAVFDKVWAEVDKIVGQLRDELFSKLGDPSQSVEAQEKLIGYLVDLDADKNPVRCFLERQYMWLVDQLRVRQAPTVSGPAGNSNDGLDLSTESVQLTVSISSATQGNSSTCVPTPSANATASATQSKRADELSMYEVKRGLSCVTSRNFELFFRNNDDAQAWKLTLRFIQELCSLLCSRLPDLCRVCKVYVDGKLGKSRTAENGRKAGQSRRAERVERMIRNITNLVRLILTDTFGLTMPFASILETFGPNDRGAQSAFSATTFTESLYPEYKEGTSVNTTENDDDFDARLVQPDISDIPALQARLALLVAHPLILAHYSTKVISVLGHMFSEIHSVAFLYEDALIRGMARSVTQVQLRLVESICEGLQSTSAAFYLFEDWSYEANSTVPGKISGSAMADCTAMVKLFYRFTKFIVRTLAYIHSVPVIAFVSEDSQTTPQSAASTMRDGQGQTHGRASLQAMRQQASDRIRAALLESQYLFLDGLQHLAVNYIVAREPTGFGELASSVIHDRWMGGLGGQGFKLGCALAFGDSQISKAHTKKLDIQSPDTRCFIILGNLAFQKSVAIPKFFNMLEAKSHALLSADIQNLCDTVDYLDNLLVQNYVRRQSRAVQHLLESGILFSGLDWGTVSKPQDVRPYCYQVLLHLVLVHASISEVSKLLVRRIMTEMLYSLANHMLMAYRAVDCFSTGGMLQSTLEAEFMHHTLKAYETTQTADIFSMVYDTIERSTVRAESQTQTSINEALIRVKGFLQGAKKSTGVQFLCFREGEPLPQQDE</sequence>
<dbReference type="Proteomes" id="UP001527925">
    <property type="component" value="Unassembled WGS sequence"/>
</dbReference>
<gene>
    <name evidence="7" type="primary">SEC5</name>
    <name evidence="7" type="ORF">HK105_204506</name>
</gene>
<comment type="function">
    <text evidence="4">Component of the exocyst complex involved in the docking of exocytic vesicles with fusion sites on the plasma membrane.</text>
</comment>
<keyword evidence="3 4" id="KW-0268">Exocytosis</keyword>
<dbReference type="InterPro" id="IPR029175">
    <property type="entry name" value="EXOC2/Sec5"/>
</dbReference>
<dbReference type="Pfam" id="PF15469">
    <property type="entry name" value="Sec5"/>
    <property type="match status" value="1"/>
</dbReference>
<proteinExistence type="inferred from homology"/>
<feature type="compositionally biased region" description="Acidic residues" evidence="5">
    <location>
        <begin position="48"/>
        <end position="74"/>
    </location>
</feature>
<dbReference type="PANTHER" id="PTHR13043:SF1">
    <property type="entry name" value="EXOCYST COMPLEX COMPONENT 2"/>
    <property type="match status" value="1"/>
</dbReference>
<dbReference type="InterPro" id="IPR039481">
    <property type="entry name" value="EXOC2/Sec5_N_dom"/>
</dbReference>
<keyword evidence="8" id="KW-1185">Reference proteome</keyword>
<keyword evidence="2 4" id="KW-0813">Transport</keyword>
<comment type="caution">
    <text evidence="7">The sequence shown here is derived from an EMBL/GenBank/DDBJ whole genome shotgun (WGS) entry which is preliminary data.</text>
</comment>
<feature type="region of interest" description="Disordered" evidence="5">
    <location>
        <begin position="1"/>
        <end position="74"/>
    </location>
</feature>
<accession>A0ABR4N9A1</accession>
<evidence type="ECO:0000256" key="5">
    <source>
        <dbReference type="SAM" id="MobiDB-lite"/>
    </source>
</evidence>
<evidence type="ECO:0000256" key="2">
    <source>
        <dbReference type="ARBA" id="ARBA00022448"/>
    </source>
</evidence>